<protein>
    <submittedName>
        <fullName evidence="1">Uncharacterized protein</fullName>
    </submittedName>
</protein>
<accession>A0ABP0TZ93</accession>
<reference evidence="1" key="1">
    <citation type="submission" date="2024-02" db="EMBL/GenBank/DDBJ databases">
        <authorList>
            <consortium name="ELIXIR-Norway"/>
            <consortium name="Elixir Norway"/>
        </authorList>
    </citation>
    <scope>NUCLEOTIDE SEQUENCE</scope>
</reference>
<organism evidence="1 2">
    <name type="scientific">Sphagnum troendelagicum</name>
    <dbReference type="NCBI Taxonomy" id="128251"/>
    <lineage>
        <taxon>Eukaryota</taxon>
        <taxon>Viridiplantae</taxon>
        <taxon>Streptophyta</taxon>
        <taxon>Embryophyta</taxon>
        <taxon>Bryophyta</taxon>
        <taxon>Sphagnophytina</taxon>
        <taxon>Sphagnopsida</taxon>
        <taxon>Sphagnales</taxon>
        <taxon>Sphagnaceae</taxon>
        <taxon>Sphagnum</taxon>
    </lineage>
</organism>
<evidence type="ECO:0000313" key="1">
    <source>
        <dbReference type="EMBL" id="CAK9209015.1"/>
    </source>
</evidence>
<evidence type="ECO:0000313" key="2">
    <source>
        <dbReference type="Proteomes" id="UP001497512"/>
    </source>
</evidence>
<gene>
    <name evidence="1" type="ORF">CSSPTR1EN2_LOCUS9472</name>
</gene>
<sequence>MPICISRAVFSFSRVTTGPKTRRYVKTFFGCGPANKLVQHLRTSSPPVDSNLSISDSSICFLLQFFEEDPMLLPHPADELSLTLEQPADEAFPSYDIKFGHMKTN</sequence>
<proteinExistence type="predicted"/>
<dbReference type="EMBL" id="OZ019909">
    <property type="protein sequence ID" value="CAK9209015.1"/>
    <property type="molecule type" value="Genomic_DNA"/>
</dbReference>
<name>A0ABP0TZ93_9BRYO</name>
<dbReference type="Proteomes" id="UP001497512">
    <property type="component" value="Chromosome 17"/>
</dbReference>
<keyword evidence="2" id="KW-1185">Reference proteome</keyword>